<dbReference type="eggNOG" id="arCOG03058">
    <property type="taxonomic scope" value="Archaea"/>
</dbReference>
<name>L9W920_9EURY</name>
<dbReference type="SMART" id="SM00014">
    <property type="entry name" value="acidPPc"/>
    <property type="match status" value="1"/>
</dbReference>
<protein>
    <submittedName>
        <fullName evidence="3">PA-phosphatase-like phosphoesterase</fullName>
    </submittedName>
</protein>
<evidence type="ECO:0000256" key="1">
    <source>
        <dbReference type="SAM" id="Phobius"/>
    </source>
</evidence>
<keyword evidence="1" id="KW-0472">Membrane</keyword>
<keyword evidence="4" id="KW-1185">Reference proteome</keyword>
<feature type="domain" description="Phosphatidic acid phosphatase type 2/haloperoxidase" evidence="2">
    <location>
        <begin position="71"/>
        <end position="177"/>
    </location>
</feature>
<comment type="caution">
    <text evidence="3">The sequence shown here is derived from an EMBL/GenBank/DDBJ whole genome shotgun (WGS) entry which is preliminary data.</text>
</comment>
<evidence type="ECO:0000259" key="2">
    <source>
        <dbReference type="SMART" id="SM00014"/>
    </source>
</evidence>
<dbReference type="Proteomes" id="UP000011599">
    <property type="component" value="Unassembled WGS sequence"/>
</dbReference>
<reference evidence="3 4" key="1">
    <citation type="journal article" date="2014" name="PLoS Genet.">
        <title>Phylogenetically driven sequencing of extremely halophilic archaea reveals strategies for static and dynamic osmo-response.</title>
        <authorList>
            <person name="Becker E.A."/>
            <person name="Seitzer P.M."/>
            <person name="Tritt A."/>
            <person name="Larsen D."/>
            <person name="Krusor M."/>
            <person name="Yao A.I."/>
            <person name="Wu D."/>
            <person name="Madern D."/>
            <person name="Eisen J.A."/>
            <person name="Darling A.E."/>
            <person name="Facciotti M.T."/>
        </authorList>
    </citation>
    <scope>NUCLEOTIDE SEQUENCE [LARGE SCALE GENOMIC DNA]</scope>
    <source>
        <strain evidence="3 4">GA33</strain>
    </source>
</reference>
<evidence type="ECO:0000313" key="3">
    <source>
        <dbReference type="EMBL" id="ELY45766.1"/>
    </source>
</evidence>
<dbReference type="OrthoDB" id="163443at2157"/>
<dbReference type="PANTHER" id="PTHR14969">
    <property type="entry name" value="SPHINGOSINE-1-PHOSPHATE PHOSPHOHYDROLASE"/>
    <property type="match status" value="1"/>
</dbReference>
<feature type="transmembrane region" description="Helical" evidence="1">
    <location>
        <begin position="162"/>
        <end position="180"/>
    </location>
</feature>
<proteinExistence type="predicted"/>
<organism evidence="3 4">
    <name type="scientific">Natronorubrum tibetense GA33</name>
    <dbReference type="NCBI Taxonomy" id="1114856"/>
    <lineage>
        <taxon>Archaea</taxon>
        <taxon>Methanobacteriati</taxon>
        <taxon>Methanobacteriota</taxon>
        <taxon>Stenosarchaea group</taxon>
        <taxon>Halobacteria</taxon>
        <taxon>Halobacteriales</taxon>
        <taxon>Natrialbaceae</taxon>
        <taxon>Natronorubrum</taxon>
    </lineage>
</organism>
<dbReference type="PANTHER" id="PTHR14969:SF13">
    <property type="entry name" value="AT30094P"/>
    <property type="match status" value="1"/>
</dbReference>
<keyword evidence="1" id="KW-0812">Transmembrane</keyword>
<feature type="transmembrane region" description="Helical" evidence="1">
    <location>
        <begin position="69"/>
        <end position="92"/>
    </location>
</feature>
<dbReference type="SUPFAM" id="SSF48317">
    <property type="entry name" value="Acid phosphatase/Vanadium-dependent haloperoxidase"/>
    <property type="match status" value="1"/>
</dbReference>
<gene>
    <name evidence="3" type="ORF">C496_02452</name>
</gene>
<dbReference type="EMBL" id="AOHW01000006">
    <property type="protein sequence ID" value="ELY45766.1"/>
    <property type="molecule type" value="Genomic_DNA"/>
</dbReference>
<dbReference type="AlphaFoldDB" id="L9W920"/>
<feature type="transmembrane region" description="Helical" evidence="1">
    <location>
        <begin position="187"/>
        <end position="203"/>
    </location>
</feature>
<feature type="transmembrane region" description="Helical" evidence="1">
    <location>
        <begin position="137"/>
        <end position="156"/>
    </location>
</feature>
<accession>L9W920</accession>
<feature type="transmembrane region" description="Helical" evidence="1">
    <location>
        <begin position="112"/>
        <end position="130"/>
    </location>
</feature>
<dbReference type="InterPro" id="IPR000326">
    <property type="entry name" value="PAP2/HPO"/>
</dbReference>
<feature type="transmembrane region" description="Helical" evidence="1">
    <location>
        <begin position="209"/>
        <end position="230"/>
    </location>
</feature>
<sequence length="239" mass="25073">MLSQSALDRSVGVTELLRDVLPEWIVPFFELAALFGDELVVVGVLLLFVAADVYRSVRRGSDRLVSDRVAFVSAVVLGGLALTLVVKTTLGFPRPPASLQAVPREGEGFPSGHTMAATVLWGALALWGVRFSRRRRVGLAAVLIGLVGFSRLALGVHYLVDVLASVGLGIGYLVLAAAVTGREPRPAFAGAAVLGGVAVLSTGGDADGWLAFVGCVGGAVGWWLTTLPSVRKIWRSVTQ</sequence>
<dbReference type="Pfam" id="PF01569">
    <property type="entry name" value="PAP2"/>
    <property type="match status" value="1"/>
</dbReference>
<dbReference type="InterPro" id="IPR036938">
    <property type="entry name" value="PAP2/HPO_sf"/>
</dbReference>
<dbReference type="Gene3D" id="1.20.144.10">
    <property type="entry name" value="Phosphatidic acid phosphatase type 2/haloperoxidase"/>
    <property type="match status" value="1"/>
</dbReference>
<dbReference type="RefSeq" id="WP_006088200.1">
    <property type="nucleotide sequence ID" value="NZ_AOHW01000006.1"/>
</dbReference>
<evidence type="ECO:0000313" key="4">
    <source>
        <dbReference type="Proteomes" id="UP000011599"/>
    </source>
</evidence>
<dbReference type="PATRIC" id="fig|1114856.3.peg.508"/>
<keyword evidence="1" id="KW-1133">Transmembrane helix</keyword>
<feature type="transmembrane region" description="Helical" evidence="1">
    <location>
        <begin position="24"/>
        <end position="49"/>
    </location>
</feature>